<evidence type="ECO:0000259" key="1">
    <source>
        <dbReference type="Pfam" id="PF00534"/>
    </source>
</evidence>
<dbReference type="InterPro" id="IPR001296">
    <property type="entry name" value="Glyco_trans_1"/>
</dbReference>
<dbReference type="PANTHER" id="PTHR12526">
    <property type="entry name" value="GLYCOSYLTRANSFERASE"/>
    <property type="match status" value="1"/>
</dbReference>
<evidence type="ECO:0000313" key="3">
    <source>
        <dbReference type="Proteomes" id="UP001225906"/>
    </source>
</evidence>
<protein>
    <submittedName>
        <fullName evidence="2">Glycosyltransferase</fullName>
        <ecNumber evidence="2">2.4.-.-</ecNumber>
    </submittedName>
</protein>
<gene>
    <name evidence="2" type="ORF">Q9291_07835</name>
</gene>
<keyword evidence="2" id="KW-0328">Glycosyltransferase</keyword>
<dbReference type="Proteomes" id="UP001225906">
    <property type="component" value="Unassembled WGS sequence"/>
</dbReference>
<proteinExistence type="predicted"/>
<keyword evidence="2" id="KW-0808">Transferase</keyword>
<dbReference type="EMBL" id="JAVCAP010000014">
    <property type="protein sequence ID" value="MDP8567757.1"/>
    <property type="molecule type" value="Genomic_DNA"/>
</dbReference>
<dbReference type="CDD" id="cd03801">
    <property type="entry name" value="GT4_PimA-like"/>
    <property type="match status" value="1"/>
</dbReference>
<reference evidence="3" key="1">
    <citation type="journal article" date="2019" name="Int. J. Syst. Evol. Microbiol.">
        <title>The Global Catalogue of Microorganisms (GCM) 10K type strain sequencing project: providing services to taxonomists for standard genome sequencing and annotation.</title>
        <authorList>
            <consortium name="The Broad Institute Genomics Platform"/>
            <consortium name="The Broad Institute Genome Sequencing Center for Infectious Disease"/>
            <person name="Wu L."/>
            <person name="Ma J."/>
        </authorList>
    </citation>
    <scope>NUCLEOTIDE SEQUENCE [LARGE SCALE GENOMIC DNA]</scope>
    <source>
        <strain evidence="3">VKM B-3159</strain>
    </source>
</reference>
<dbReference type="SUPFAM" id="SSF53756">
    <property type="entry name" value="UDP-Glycosyltransferase/glycogen phosphorylase"/>
    <property type="match status" value="1"/>
</dbReference>
<comment type="caution">
    <text evidence="2">The sequence shown here is derived from an EMBL/GenBank/DDBJ whole genome shotgun (WGS) entry which is preliminary data.</text>
</comment>
<dbReference type="RefSeq" id="WP_306389469.1">
    <property type="nucleotide sequence ID" value="NZ_JAVCAP010000014.1"/>
</dbReference>
<name>A0ABT9JT67_9PROT</name>
<dbReference type="Gene3D" id="3.40.50.2000">
    <property type="entry name" value="Glycogen Phosphorylase B"/>
    <property type="match status" value="2"/>
</dbReference>
<dbReference type="GO" id="GO:0016757">
    <property type="term" value="F:glycosyltransferase activity"/>
    <property type="evidence" value="ECO:0007669"/>
    <property type="project" value="UniProtKB-KW"/>
</dbReference>
<organism evidence="2 3">
    <name type="scientific">Methylophilus aquaticus</name>
    <dbReference type="NCBI Taxonomy" id="1971610"/>
    <lineage>
        <taxon>Bacteria</taxon>
        <taxon>Pseudomonadati</taxon>
        <taxon>Pseudomonadota</taxon>
        <taxon>Betaproteobacteria</taxon>
        <taxon>Nitrosomonadales</taxon>
        <taxon>Methylophilaceae</taxon>
        <taxon>Methylophilus</taxon>
    </lineage>
</organism>
<dbReference type="EC" id="2.4.-.-" evidence="2"/>
<evidence type="ECO:0000313" key="2">
    <source>
        <dbReference type="EMBL" id="MDP8567757.1"/>
    </source>
</evidence>
<accession>A0ABT9JT67</accession>
<dbReference type="Pfam" id="PF00534">
    <property type="entry name" value="Glycos_transf_1"/>
    <property type="match status" value="1"/>
</dbReference>
<feature type="domain" description="Glycosyl transferase family 1" evidence="1">
    <location>
        <begin position="217"/>
        <end position="379"/>
    </location>
</feature>
<keyword evidence="3" id="KW-1185">Reference proteome</keyword>
<sequence length="403" mass="46550">MNIILIAPNFSKQKGGEAMKAFQIFTNLKKRLPQTIQITHERNLNEVVNDLKVKDVYFVKDDFVMLFLYHSIIFRLFCDAWFSYKSVKLAEQIALKKGWNNQQLIIHQTEPNSPVKPRCLSGNFLNVFGPINGNIYYPSFFYHKEKLVTKFRRKTHFLFQKLNSVLPFGIKNADLILVAGGDRTSSSLYSAGCREKQMYHTLDCGVEETVLSQPRVNHIENNYRFVQYGRVVFHKCTFLVIESLTKTKNRIIFDIVGTGPELEYCKNLVKELKLEDRVNFIPWYPSHQDLLNSLSNYRSLVFPSIEDANGIVVQEVMAMGIPAICLDWGGPQLLVEHNVDGFLVTPESHDQVVSDIAKYMDELAVNPDLAEKFSINAYNKAKLWSWDLLVDDWINQYKSLLKM</sequence>